<organism evidence="2 3">
    <name type="scientific">Cercophora scortea</name>
    <dbReference type="NCBI Taxonomy" id="314031"/>
    <lineage>
        <taxon>Eukaryota</taxon>
        <taxon>Fungi</taxon>
        <taxon>Dikarya</taxon>
        <taxon>Ascomycota</taxon>
        <taxon>Pezizomycotina</taxon>
        <taxon>Sordariomycetes</taxon>
        <taxon>Sordariomycetidae</taxon>
        <taxon>Sordariales</taxon>
        <taxon>Lasiosphaeriaceae</taxon>
        <taxon>Cercophora</taxon>
    </lineage>
</organism>
<accession>A0AAE0J6C1</accession>
<feature type="transmembrane region" description="Helical" evidence="1">
    <location>
        <begin position="62"/>
        <end position="83"/>
    </location>
</feature>
<keyword evidence="1" id="KW-1133">Transmembrane helix</keyword>
<dbReference type="Proteomes" id="UP001286456">
    <property type="component" value="Unassembled WGS sequence"/>
</dbReference>
<comment type="caution">
    <text evidence="2">The sequence shown here is derived from an EMBL/GenBank/DDBJ whole genome shotgun (WGS) entry which is preliminary data.</text>
</comment>
<reference evidence="2" key="1">
    <citation type="journal article" date="2023" name="Mol. Phylogenet. Evol.">
        <title>Genome-scale phylogeny and comparative genomics of the fungal order Sordariales.</title>
        <authorList>
            <person name="Hensen N."/>
            <person name="Bonometti L."/>
            <person name="Westerberg I."/>
            <person name="Brannstrom I.O."/>
            <person name="Guillou S."/>
            <person name="Cros-Aarteil S."/>
            <person name="Calhoun S."/>
            <person name="Haridas S."/>
            <person name="Kuo A."/>
            <person name="Mondo S."/>
            <person name="Pangilinan J."/>
            <person name="Riley R."/>
            <person name="LaButti K."/>
            <person name="Andreopoulos B."/>
            <person name="Lipzen A."/>
            <person name="Chen C."/>
            <person name="Yan M."/>
            <person name="Daum C."/>
            <person name="Ng V."/>
            <person name="Clum A."/>
            <person name="Steindorff A."/>
            <person name="Ohm R.A."/>
            <person name="Martin F."/>
            <person name="Silar P."/>
            <person name="Natvig D.O."/>
            <person name="Lalanne C."/>
            <person name="Gautier V."/>
            <person name="Ament-Velasquez S.L."/>
            <person name="Kruys A."/>
            <person name="Hutchinson M.I."/>
            <person name="Powell A.J."/>
            <person name="Barry K."/>
            <person name="Miller A.N."/>
            <person name="Grigoriev I.V."/>
            <person name="Debuchy R."/>
            <person name="Gladieux P."/>
            <person name="Hiltunen Thoren M."/>
            <person name="Johannesson H."/>
        </authorList>
    </citation>
    <scope>NUCLEOTIDE SEQUENCE</scope>
    <source>
        <strain evidence="2">SMH4131-1</strain>
    </source>
</reference>
<evidence type="ECO:0000313" key="2">
    <source>
        <dbReference type="EMBL" id="KAK3337751.1"/>
    </source>
</evidence>
<proteinExistence type="predicted"/>
<feature type="transmembrane region" description="Helical" evidence="1">
    <location>
        <begin position="260"/>
        <end position="285"/>
    </location>
</feature>
<dbReference type="EMBL" id="JAUEPO010000001">
    <property type="protein sequence ID" value="KAK3337751.1"/>
    <property type="molecule type" value="Genomic_DNA"/>
</dbReference>
<keyword evidence="3" id="KW-1185">Reference proteome</keyword>
<keyword evidence="1" id="KW-0472">Membrane</keyword>
<feature type="transmembrane region" description="Helical" evidence="1">
    <location>
        <begin position="21"/>
        <end position="42"/>
    </location>
</feature>
<reference evidence="2" key="2">
    <citation type="submission" date="2023-06" db="EMBL/GenBank/DDBJ databases">
        <authorList>
            <consortium name="Lawrence Berkeley National Laboratory"/>
            <person name="Haridas S."/>
            <person name="Hensen N."/>
            <person name="Bonometti L."/>
            <person name="Westerberg I."/>
            <person name="Brannstrom I.O."/>
            <person name="Guillou S."/>
            <person name="Cros-Aarteil S."/>
            <person name="Calhoun S."/>
            <person name="Kuo A."/>
            <person name="Mondo S."/>
            <person name="Pangilinan J."/>
            <person name="Riley R."/>
            <person name="Labutti K."/>
            <person name="Andreopoulos B."/>
            <person name="Lipzen A."/>
            <person name="Chen C."/>
            <person name="Yanf M."/>
            <person name="Daum C."/>
            <person name="Ng V."/>
            <person name="Clum A."/>
            <person name="Steindorff A."/>
            <person name="Ohm R."/>
            <person name="Martin F."/>
            <person name="Silar P."/>
            <person name="Natvig D."/>
            <person name="Lalanne C."/>
            <person name="Gautier V."/>
            <person name="Ament-Velasquez S.L."/>
            <person name="Kruys A."/>
            <person name="Hutchinson M.I."/>
            <person name="Powell A.J."/>
            <person name="Barry K."/>
            <person name="Miller A.N."/>
            <person name="Grigoriev I.V."/>
            <person name="Debuchy R."/>
            <person name="Gladieux P."/>
            <person name="Thoren M.H."/>
            <person name="Johannesson H."/>
        </authorList>
    </citation>
    <scope>NUCLEOTIDE SEQUENCE</scope>
    <source>
        <strain evidence="2">SMH4131-1</strain>
    </source>
</reference>
<dbReference type="AlphaFoldDB" id="A0AAE0J6C1"/>
<name>A0AAE0J6C1_9PEZI</name>
<feature type="transmembrane region" description="Helical" evidence="1">
    <location>
        <begin position="297"/>
        <end position="319"/>
    </location>
</feature>
<feature type="transmembrane region" description="Helical" evidence="1">
    <location>
        <begin position="227"/>
        <end position="244"/>
    </location>
</feature>
<feature type="transmembrane region" description="Helical" evidence="1">
    <location>
        <begin position="162"/>
        <end position="182"/>
    </location>
</feature>
<keyword evidence="1" id="KW-0812">Transmembrane</keyword>
<gene>
    <name evidence="2" type="ORF">B0T19DRAFT_438391</name>
</gene>
<protein>
    <submittedName>
        <fullName evidence="2">Uncharacterized protein</fullName>
    </submittedName>
</protein>
<evidence type="ECO:0000313" key="3">
    <source>
        <dbReference type="Proteomes" id="UP001286456"/>
    </source>
</evidence>
<evidence type="ECO:0000256" key="1">
    <source>
        <dbReference type="SAM" id="Phobius"/>
    </source>
</evidence>
<sequence length="322" mass="35612">MSTYSSQEAYFDQLKTGLRYDFGYIAVAAALAVSTVPLLWITSCGPQATSAKHGVFRVSRRWMIASLSLYLIYLLLTISGEGLSAESIARYIRDNGYAKRATGNETARGEAYERLPGFMIFVNDIADIAISITIVEVGRGLVGSAHETTSSTSKRRKPSSRIVILAWTAVLFAFAVAFLAFIERLSTDSILLYSAASTSSAIDISNRTANFWAGRRKMINLRGFLDVIWWATSLPLLAYSIYVVRNQDVKSRQLLHKSAILLLVASGLNVFRFTYRFILSVLFTWVANITPKVPVPLVTLILENVPEFVALALLVTIIMRGS</sequence>